<keyword evidence="3 4" id="KW-0539">Nucleus</keyword>
<keyword evidence="5" id="KW-0805">Transcription regulation</keyword>
<sequence>MMMMRVHDDDRVHDNQHRQFPSSQRGEADGPTTTTTPRLPPRTNDIYDIVGSRIDHVFVSGGCSAPLQQPFHTRASTSTSIYSTAFNKSSGESIGFPFTNAQWKELERQAMIYKYMVASVPVPLDLLLPITNRNLCPSSSPLVNGGELKLRFSNGADPEPGRCKRTDGKKWRCSRDVAPDQKYCERHMHRGRPRSRKHVELHVNNSNNNNATSNKRTRLDHHHHNHQNSNNGSATTLSSSNFLGGSALLPYHPSPVFESLPSHLSSDKEPRSLEWMMKGGEHVPMATSSDPTWLHLMNHTKLEMTSKPSSMEEPFLNLNSYANFTTGEEHENDRDCALFLNPDNVVSDPPRSFIDAWSSQTQESNHQVKKLSPSSSSSLTLSMGNNNNDKSPSCSWLSPPLTSSWVGSPLGGPLGEVLRPSTASDPPSPFTGNGDSGSPPATVASSPSGVLQKTLNAASLSDSSGCSSSSLALGSSNAKPEISLL</sequence>
<dbReference type="GO" id="GO:0006355">
    <property type="term" value="P:regulation of DNA-templated transcription"/>
    <property type="evidence" value="ECO:0007669"/>
    <property type="project" value="InterPro"/>
</dbReference>
<feature type="compositionally biased region" description="Low complexity" evidence="6">
    <location>
        <begin position="204"/>
        <end position="214"/>
    </location>
</feature>
<dbReference type="AlphaFoldDB" id="W9QMM8"/>
<evidence type="ECO:0000256" key="5">
    <source>
        <dbReference type="RuleBase" id="RU367127"/>
    </source>
</evidence>
<evidence type="ECO:0000256" key="2">
    <source>
        <dbReference type="ARBA" id="ARBA00008122"/>
    </source>
</evidence>
<evidence type="ECO:0000259" key="8">
    <source>
        <dbReference type="PROSITE" id="PS51667"/>
    </source>
</evidence>
<dbReference type="PROSITE" id="PS51667">
    <property type="entry name" value="WRC"/>
    <property type="match status" value="1"/>
</dbReference>
<dbReference type="Pfam" id="PF08879">
    <property type="entry name" value="WRC"/>
    <property type="match status" value="1"/>
</dbReference>
<dbReference type="STRING" id="981085.W9QMM8"/>
<dbReference type="EMBL" id="KE343830">
    <property type="protein sequence ID" value="EXB43109.1"/>
    <property type="molecule type" value="Genomic_DNA"/>
</dbReference>
<evidence type="ECO:0000256" key="4">
    <source>
        <dbReference type="PROSITE-ProRule" id="PRU01002"/>
    </source>
</evidence>
<comment type="function">
    <text evidence="5">Transcription activator.</text>
</comment>
<dbReference type="SMART" id="SM00951">
    <property type="entry name" value="QLQ"/>
    <property type="match status" value="1"/>
</dbReference>
<dbReference type="InterPro" id="IPR014978">
    <property type="entry name" value="Gln-Leu-Gln_QLQ"/>
</dbReference>
<dbReference type="InterPro" id="IPR031137">
    <property type="entry name" value="GRF"/>
</dbReference>
<accession>W9QMM8</accession>
<feature type="region of interest" description="Disordered" evidence="6">
    <location>
        <begin position="185"/>
        <end position="238"/>
    </location>
</feature>
<feature type="compositionally biased region" description="Basic residues" evidence="6">
    <location>
        <begin position="215"/>
        <end position="226"/>
    </location>
</feature>
<dbReference type="PROSITE" id="PS51666">
    <property type="entry name" value="QLQ"/>
    <property type="match status" value="1"/>
</dbReference>
<evidence type="ECO:0000259" key="7">
    <source>
        <dbReference type="PROSITE" id="PS51666"/>
    </source>
</evidence>
<feature type="compositionally biased region" description="Polar residues" evidence="6">
    <location>
        <begin position="383"/>
        <end position="395"/>
    </location>
</feature>
<feature type="compositionally biased region" description="Polar residues" evidence="6">
    <location>
        <begin position="421"/>
        <end position="433"/>
    </location>
</feature>
<feature type="region of interest" description="Disordered" evidence="6">
    <location>
        <begin position="1"/>
        <end position="44"/>
    </location>
</feature>
<gene>
    <name evidence="9" type="ORF">L484_002577</name>
</gene>
<comment type="similarity">
    <text evidence="2 5">Belongs to the GRF family.</text>
</comment>
<feature type="compositionally biased region" description="Low complexity" evidence="6">
    <location>
        <begin position="461"/>
        <end position="476"/>
    </location>
</feature>
<evidence type="ECO:0000256" key="6">
    <source>
        <dbReference type="SAM" id="MobiDB-lite"/>
    </source>
</evidence>
<keyword evidence="5" id="KW-0010">Activator</keyword>
<dbReference type="KEGG" id="mnt:21386145"/>
<reference evidence="10" key="1">
    <citation type="submission" date="2013-01" db="EMBL/GenBank/DDBJ databases">
        <title>Draft Genome Sequence of a Mulberry Tree, Morus notabilis C.K. Schneid.</title>
        <authorList>
            <person name="He N."/>
            <person name="Zhao S."/>
        </authorList>
    </citation>
    <scope>NUCLEOTIDE SEQUENCE</scope>
</reference>
<protein>
    <recommendedName>
        <fullName evidence="5">Growth-regulating factor</fullName>
    </recommendedName>
</protein>
<organism evidence="9 10">
    <name type="scientific">Morus notabilis</name>
    <dbReference type="NCBI Taxonomy" id="981085"/>
    <lineage>
        <taxon>Eukaryota</taxon>
        <taxon>Viridiplantae</taxon>
        <taxon>Streptophyta</taxon>
        <taxon>Embryophyta</taxon>
        <taxon>Tracheophyta</taxon>
        <taxon>Spermatophyta</taxon>
        <taxon>Magnoliopsida</taxon>
        <taxon>eudicotyledons</taxon>
        <taxon>Gunneridae</taxon>
        <taxon>Pentapetalae</taxon>
        <taxon>rosids</taxon>
        <taxon>fabids</taxon>
        <taxon>Rosales</taxon>
        <taxon>Moraceae</taxon>
        <taxon>Moreae</taxon>
        <taxon>Morus</taxon>
    </lineage>
</organism>
<dbReference type="GO" id="GO:0099402">
    <property type="term" value="P:plant organ development"/>
    <property type="evidence" value="ECO:0007669"/>
    <property type="project" value="UniProtKB-ARBA"/>
</dbReference>
<dbReference type="GO" id="GO:0005634">
    <property type="term" value="C:nucleus"/>
    <property type="evidence" value="ECO:0007669"/>
    <property type="project" value="UniProtKB-SubCell"/>
</dbReference>
<dbReference type="Proteomes" id="UP000030645">
    <property type="component" value="Unassembled WGS sequence"/>
</dbReference>
<comment type="subcellular location">
    <subcellularLocation>
        <location evidence="1 4 5">Nucleus</location>
    </subcellularLocation>
</comment>
<keyword evidence="10" id="KW-1185">Reference proteome</keyword>
<evidence type="ECO:0000313" key="10">
    <source>
        <dbReference type="Proteomes" id="UP000030645"/>
    </source>
</evidence>
<comment type="domain">
    <text evidence="5">The QLQ domain and WRC domain may be involved in protein-protein interaction and DNA-binding, respectively.</text>
</comment>
<feature type="short sequence motif" description="Bipartite nuclear localization signal" evidence="4">
    <location>
        <begin position="162"/>
        <end position="172"/>
    </location>
</feature>
<dbReference type="OrthoDB" id="1937002at2759"/>
<feature type="region of interest" description="Disordered" evidence="6">
    <location>
        <begin position="407"/>
        <end position="449"/>
    </location>
</feature>
<name>W9QMM8_9ROSA</name>
<feature type="region of interest" description="Disordered" evidence="6">
    <location>
        <begin position="358"/>
        <end position="395"/>
    </location>
</feature>
<evidence type="ECO:0000256" key="3">
    <source>
        <dbReference type="ARBA" id="ARBA00023242"/>
    </source>
</evidence>
<feature type="short sequence motif" description="Bipartite nuclear localization signal" evidence="4">
    <location>
        <begin position="190"/>
        <end position="197"/>
    </location>
</feature>
<dbReference type="eggNOG" id="ENOG502QVS1">
    <property type="taxonomic scope" value="Eukaryota"/>
</dbReference>
<dbReference type="Pfam" id="PF08880">
    <property type="entry name" value="QLQ"/>
    <property type="match status" value="1"/>
</dbReference>
<feature type="compositionally biased region" description="Basic residues" evidence="6">
    <location>
        <begin position="187"/>
        <end position="199"/>
    </location>
</feature>
<feature type="domain" description="WRC" evidence="8">
    <location>
        <begin position="157"/>
        <end position="201"/>
    </location>
</feature>
<evidence type="ECO:0000256" key="1">
    <source>
        <dbReference type="ARBA" id="ARBA00004123"/>
    </source>
</evidence>
<evidence type="ECO:0000313" key="9">
    <source>
        <dbReference type="EMBL" id="EXB43109.1"/>
    </source>
</evidence>
<dbReference type="PANTHER" id="PTHR31602:SF101">
    <property type="entry name" value="GROWTH-REGULATING FACTOR 7"/>
    <property type="match status" value="1"/>
</dbReference>
<feature type="compositionally biased region" description="Basic and acidic residues" evidence="6">
    <location>
        <begin position="1"/>
        <end position="17"/>
    </location>
</feature>
<feature type="compositionally biased region" description="Low complexity" evidence="6">
    <location>
        <begin position="31"/>
        <end position="43"/>
    </location>
</feature>
<dbReference type="GO" id="GO:0005524">
    <property type="term" value="F:ATP binding"/>
    <property type="evidence" value="ECO:0007669"/>
    <property type="project" value="UniProtKB-UniRule"/>
</dbReference>
<feature type="compositionally biased region" description="Low complexity" evidence="6">
    <location>
        <begin position="371"/>
        <end position="382"/>
    </location>
</feature>
<dbReference type="PANTHER" id="PTHR31602">
    <property type="entry name" value="GROWTH-REGULATING FACTOR 5"/>
    <property type="match status" value="1"/>
</dbReference>
<proteinExistence type="inferred from homology"/>
<dbReference type="InterPro" id="IPR014977">
    <property type="entry name" value="WRC_dom"/>
</dbReference>
<dbReference type="GO" id="GO:0006351">
    <property type="term" value="P:DNA-templated transcription"/>
    <property type="evidence" value="ECO:0007669"/>
    <property type="project" value="UniProtKB-UniRule"/>
</dbReference>
<feature type="domain" description="QLQ" evidence="7">
    <location>
        <begin position="97"/>
        <end position="132"/>
    </location>
</feature>
<keyword evidence="5" id="KW-0804">Transcription</keyword>
<feature type="region of interest" description="Disordered" evidence="6">
    <location>
        <begin position="461"/>
        <end position="485"/>
    </location>
</feature>